<evidence type="ECO:0000256" key="5">
    <source>
        <dbReference type="ARBA" id="ARBA00023015"/>
    </source>
</evidence>
<keyword evidence="4" id="KW-0862">Zinc</keyword>
<dbReference type="CDD" id="cd00067">
    <property type="entry name" value="GAL4"/>
    <property type="match status" value="1"/>
</dbReference>
<evidence type="ECO:0000256" key="7">
    <source>
        <dbReference type="ARBA" id="ARBA00023242"/>
    </source>
</evidence>
<comment type="caution">
    <text evidence="11">The sequence shown here is derived from an EMBL/GenBank/DDBJ whole genome shotgun (WGS) entry which is preliminary data.</text>
</comment>
<evidence type="ECO:0000259" key="9">
    <source>
        <dbReference type="PROSITE" id="PS50048"/>
    </source>
</evidence>
<dbReference type="PROSITE" id="PS50157">
    <property type="entry name" value="ZINC_FINGER_C2H2_2"/>
    <property type="match status" value="2"/>
</dbReference>
<keyword evidence="3 8" id="KW-0863">Zinc-finger</keyword>
<dbReference type="AlphaFoldDB" id="A0A9P9Y1J3"/>
<dbReference type="Proteomes" id="UP001055219">
    <property type="component" value="Unassembled WGS sequence"/>
</dbReference>
<keyword evidence="1" id="KW-0479">Metal-binding</keyword>
<dbReference type="GO" id="GO:0006351">
    <property type="term" value="P:DNA-templated transcription"/>
    <property type="evidence" value="ECO:0007669"/>
    <property type="project" value="InterPro"/>
</dbReference>
<dbReference type="SMART" id="SM00355">
    <property type="entry name" value="ZnF_C2H2"/>
    <property type="match status" value="2"/>
</dbReference>
<feature type="domain" description="C2H2-type" evidence="10">
    <location>
        <begin position="39"/>
        <end position="66"/>
    </location>
</feature>
<evidence type="ECO:0000259" key="10">
    <source>
        <dbReference type="PROSITE" id="PS50157"/>
    </source>
</evidence>
<keyword evidence="6" id="KW-0804">Transcription</keyword>
<dbReference type="InterPro" id="IPR036236">
    <property type="entry name" value="Znf_C2H2_sf"/>
</dbReference>
<dbReference type="InterPro" id="IPR007219">
    <property type="entry name" value="XnlR_reg_dom"/>
</dbReference>
<evidence type="ECO:0000313" key="11">
    <source>
        <dbReference type="EMBL" id="KAI6781443.1"/>
    </source>
</evidence>
<keyword evidence="5" id="KW-0805">Transcription regulation</keyword>
<reference evidence="11" key="2">
    <citation type="submission" date="2022-07" db="EMBL/GenBank/DDBJ databases">
        <authorList>
            <person name="Goncalves M.F.M."/>
            <person name="Hilario S."/>
            <person name="Van De Peer Y."/>
            <person name="Esteves A.C."/>
            <person name="Alves A."/>
        </authorList>
    </citation>
    <scope>NUCLEOTIDE SEQUENCE</scope>
    <source>
        <strain evidence="11">MUM 19.33</strain>
    </source>
</reference>
<dbReference type="GO" id="GO:0003677">
    <property type="term" value="F:DNA binding"/>
    <property type="evidence" value="ECO:0007669"/>
    <property type="project" value="InterPro"/>
</dbReference>
<dbReference type="Pfam" id="PF04082">
    <property type="entry name" value="Fungal_trans"/>
    <property type="match status" value="1"/>
</dbReference>
<name>A0A9P9Y1J3_9HYPO</name>
<dbReference type="EMBL" id="JAGIXG020000021">
    <property type="protein sequence ID" value="KAI6781443.1"/>
    <property type="molecule type" value="Genomic_DNA"/>
</dbReference>
<dbReference type="Pfam" id="PF00172">
    <property type="entry name" value="Zn_clus"/>
    <property type="match status" value="1"/>
</dbReference>
<dbReference type="InterPro" id="IPR001138">
    <property type="entry name" value="Zn2Cys6_DnaBD"/>
</dbReference>
<evidence type="ECO:0000256" key="4">
    <source>
        <dbReference type="ARBA" id="ARBA00022833"/>
    </source>
</evidence>
<dbReference type="PROSITE" id="PS50048">
    <property type="entry name" value="ZN2_CY6_FUNGAL_2"/>
    <property type="match status" value="1"/>
</dbReference>
<dbReference type="PANTHER" id="PTHR47660:SF2">
    <property type="entry name" value="TRANSCRIPTION FACTOR WITH C2H2 AND ZN(2)-CYS(6) DNA BINDING DOMAIN (EUROFUNG)"/>
    <property type="match status" value="1"/>
</dbReference>
<organism evidence="11 12">
    <name type="scientific">Emericellopsis cladophorae</name>
    <dbReference type="NCBI Taxonomy" id="2686198"/>
    <lineage>
        <taxon>Eukaryota</taxon>
        <taxon>Fungi</taxon>
        <taxon>Dikarya</taxon>
        <taxon>Ascomycota</taxon>
        <taxon>Pezizomycotina</taxon>
        <taxon>Sordariomycetes</taxon>
        <taxon>Hypocreomycetidae</taxon>
        <taxon>Hypocreales</taxon>
        <taxon>Bionectriaceae</taxon>
        <taxon>Emericellopsis</taxon>
    </lineage>
</organism>
<dbReference type="InterPro" id="IPR036864">
    <property type="entry name" value="Zn2-C6_fun-type_DNA-bd_sf"/>
</dbReference>
<dbReference type="Gene3D" id="3.30.160.60">
    <property type="entry name" value="Classic Zinc Finger"/>
    <property type="match status" value="1"/>
</dbReference>
<keyword evidence="2" id="KW-0677">Repeat</keyword>
<evidence type="ECO:0000313" key="12">
    <source>
        <dbReference type="Proteomes" id="UP001055219"/>
    </source>
</evidence>
<feature type="domain" description="Zn(2)-C6 fungal-type" evidence="9">
    <location>
        <begin position="75"/>
        <end position="104"/>
    </location>
</feature>
<dbReference type="SUPFAM" id="SSF57667">
    <property type="entry name" value="beta-beta-alpha zinc fingers"/>
    <property type="match status" value="1"/>
</dbReference>
<dbReference type="PANTHER" id="PTHR47660">
    <property type="entry name" value="TRANSCRIPTION FACTOR WITH C2H2 AND ZN(2)-CYS(6) DNA BINDING DOMAIN (EUROFUNG)-RELATED-RELATED"/>
    <property type="match status" value="1"/>
</dbReference>
<evidence type="ECO:0000256" key="6">
    <source>
        <dbReference type="ARBA" id="ARBA00023163"/>
    </source>
</evidence>
<dbReference type="GeneID" id="75827924"/>
<dbReference type="PROSITE" id="PS00463">
    <property type="entry name" value="ZN2_CY6_FUNGAL_1"/>
    <property type="match status" value="1"/>
</dbReference>
<dbReference type="Gene3D" id="4.10.240.10">
    <property type="entry name" value="Zn(2)-C6 fungal-type DNA-binding domain"/>
    <property type="match status" value="1"/>
</dbReference>
<evidence type="ECO:0000256" key="1">
    <source>
        <dbReference type="ARBA" id="ARBA00022723"/>
    </source>
</evidence>
<dbReference type="SMART" id="SM00066">
    <property type="entry name" value="GAL4"/>
    <property type="match status" value="1"/>
</dbReference>
<reference evidence="11" key="1">
    <citation type="journal article" date="2021" name="J Fungi (Basel)">
        <title>Genomic and Metabolomic Analyses of the Marine Fungus Emericellopsis cladophorae: Insights into Saltwater Adaptability Mechanisms and Its Biosynthetic Potential.</title>
        <authorList>
            <person name="Goncalves M.F.M."/>
            <person name="Hilario S."/>
            <person name="Van de Peer Y."/>
            <person name="Esteves A.C."/>
            <person name="Alves A."/>
        </authorList>
    </citation>
    <scope>NUCLEOTIDE SEQUENCE</scope>
    <source>
        <strain evidence="11">MUM 19.33</strain>
    </source>
</reference>
<accession>A0A9P9Y1J3</accession>
<dbReference type="SUPFAM" id="SSF57701">
    <property type="entry name" value="Zn2/Cys6 DNA-binding domain"/>
    <property type="match status" value="1"/>
</dbReference>
<evidence type="ECO:0000256" key="2">
    <source>
        <dbReference type="ARBA" id="ARBA00022737"/>
    </source>
</evidence>
<keyword evidence="12" id="KW-1185">Reference proteome</keyword>
<gene>
    <name evidence="11" type="ORF">J7T54_001405</name>
</gene>
<proteinExistence type="predicted"/>
<dbReference type="Pfam" id="PF00096">
    <property type="entry name" value="zf-C2H2"/>
    <property type="match status" value="1"/>
</dbReference>
<dbReference type="InterPro" id="IPR013087">
    <property type="entry name" value="Znf_C2H2_type"/>
</dbReference>
<keyword evidence="7" id="KW-0539">Nucleus</keyword>
<dbReference type="FunFam" id="3.30.160.60:FF:000100">
    <property type="entry name" value="Zinc finger 45-like"/>
    <property type="match status" value="1"/>
</dbReference>
<evidence type="ECO:0000256" key="3">
    <source>
        <dbReference type="ARBA" id="ARBA00022771"/>
    </source>
</evidence>
<sequence>MPSSAAPEAAPSHTCHCGKVFLRKEHLRRHQATHFQPSFQCPTCGRSFTRNDVLKRHLVVHASRSGKGSARNWRACDACHENKTKCNGGTPCGFCVKKDLCCTTDRPQAAKDDSTRVRGREAEETLPAEMLVQQEARSRGTSETVSYHVDREPRAQSFVEQGVAHAGLSRVLSAVSSLSAGADWATESRPHERYDEWMSCCLDRYLGRFHERWPVVHAPSFDRTTDNALLVGSMTMVGSWYQDGLLVRDSLIAINDRIMSRVTKLLANDDLDESKAWPLETYQIGLLNIVFAFETGTQFAPARRLLSLILLCFRHRRIFDPDSVENHRNVHYPGTFEPWVYNQRSQWKNLSAVAFKVDTYLALLFNEPPLLHAEELQLSLPCTFASENAAGIVRFFQRAKREPPEREHIAVADYVLYPEWFEEQMSHTALEDINLGLLGCYRDIWRHVQNQRGNGHVRLVLAGPLSERLELWKSKLDAISRTLGGTSNTDDTVRRGLAMSYLCLEEPGDPGWEASVLARMAAHFMNATMLYHMLHMHLTMDARVVYAFAIGRWSLVNTAHVPQSLFNTAALQSWARWPPGRAAVVQALLALRSYENGASMTAGGTNLCSDPIAHVSLATAGMVLRAWFQGREVACCCCPGSTMALPELNLDDAQGWIENGVSVSVAGVALCRCQWTCWMGRCVEALVKGAALWELRADVIETLREPIPSLSLDSA</sequence>
<dbReference type="RefSeq" id="XP_051362299.1">
    <property type="nucleotide sequence ID" value="XM_051506280.1"/>
</dbReference>
<dbReference type="OrthoDB" id="654211at2759"/>
<feature type="domain" description="C2H2-type" evidence="10">
    <location>
        <begin position="13"/>
        <end position="34"/>
    </location>
</feature>
<protein>
    <submittedName>
        <fullName evidence="11">Uncharacterized protein</fullName>
    </submittedName>
</protein>
<dbReference type="GO" id="GO:0008270">
    <property type="term" value="F:zinc ion binding"/>
    <property type="evidence" value="ECO:0007669"/>
    <property type="project" value="UniProtKB-KW"/>
</dbReference>
<evidence type="ECO:0000256" key="8">
    <source>
        <dbReference type="PROSITE-ProRule" id="PRU00042"/>
    </source>
</evidence>
<dbReference type="PROSITE" id="PS00028">
    <property type="entry name" value="ZINC_FINGER_C2H2_1"/>
    <property type="match status" value="1"/>
</dbReference>
<dbReference type="GO" id="GO:0000981">
    <property type="term" value="F:DNA-binding transcription factor activity, RNA polymerase II-specific"/>
    <property type="evidence" value="ECO:0007669"/>
    <property type="project" value="InterPro"/>
</dbReference>